<protein>
    <submittedName>
        <fullName evidence="1">Uncharacterized protein</fullName>
    </submittedName>
</protein>
<organism evidence="1 2">
    <name type="scientific">Citrobacter braakii</name>
    <dbReference type="NCBI Taxonomy" id="57706"/>
    <lineage>
        <taxon>Bacteria</taxon>
        <taxon>Pseudomonadati</taxon>
        <taxon>Pseudomonadota</taxon>
        <taxon>Gammaproteobacteria</taxon>
        <taxon>Enterobacterales</taxon>
        <taxon>Enterobacteriaceae</taxon>
        <taxon>Citrobacter</taxon>
        <taxon>Citrobacter freundii complex</taxon>
    </lineage>
</organism>
<evidence type="ECO:0000313" key="1">
    <source>
        <dbReference type="EMBL" id="BDN97588.1"/>
    </source>
</evidence>
<evidence type="ECO:0000313" key="2">
    <source>
        <dbReference type="Proteomes" id="UP001058317"/>
    </source>
</evidence>
<dbReference type="EMBL" id="AP026382">
    <property type="protein sequence ID" value="BDN97588.1"/>
    <property type="molecule type" value="Genomic_DNA"/>
</dbReference>
<reference evidence="1" key="1">
    <citation type="submission" date="2022-07" db="EMBL/GenBank/DDBJ databases">
        <title>Complete genome sequence of carbapenem-resistant Citrobacter spp. in Japan.</title>
        <authorList>
            <person name="Maehana S."/>
            <person name="Suzuki M."/>
            <person name="Kitasato H."/>
        </authorList>
    </citation>
    <scope>NUCLEOTIDE SEQUENCE</scope>
    <source>
        <strain evidence="1">KAM621</strain>
    </source>
</reference>
<dbReference type="RefSeq" id="WP_233896727.1">
    <property type="nucleotide sequence ID" value="NZ_AP026382.1"/>
</dbReference>
<sequence>MSTLTDFLPTLSDIEFRAGKASKDPEKRKANAWLFNPKWTMCDEAQLGKLNLVDLETGESVSFKDLLKENGKAPRHAIDVEKRQTDLKQREKAFLGKVTRGRMHISLVKALRSREPDTYYRAGIRSLNRLYNGRIEGQYVTYDHHYRLTFGGRYYDQAFQNLPNELKAKFRSDLHNYDIEACNLACLNHLFRGYKIDYCVDASIYAEMMEHTGLTRKQCKAMVHTTTYRIGRVTIGINDGLGAKVYEWCGNSRKKALKLLRWWNQYVSPLRCALETLLERVHEAHRKSCSSPRNYHKYANEVGLILDLNSEEYQREKTHHQQYARNKALLAFMICGVEQAYIREVVSLNPGRVCMLDHDGVVATGALSLPDWRGFTMKVKD</sequence>
<dbReference type="Proteomes" id="UP001058317">
    <property type="component" value="Chromosome"/>
</dbReference>
<name>A0AAD1L2I4_CITBR</name>
<gene>
    <name evidence="1" type="ORF">KAM621c_26930</name>
</gene>
<accession>A0AAD1L2I4</accession>
<proteinExistence type="predicted"/>
<dbReference type="AlphaFoldDB" id="A0AAD1L2I4"/>